<evidence type="ECO:0000313" key="1">
    <source>
        <dbReference type="EMBL" id="KJV04963.1"/>
    </source>
</evidence>
<evidence type="ECO:0000313" key="2">
    <source>
        <dbReference type="Proteomes" id="UP000033684"/>
    </source>
</evidence>
<keyword evidence="2" id="KW-1185">Reference proteome</keyword>
<comment type="caution">
    <text evidence="1">The sequence shown here is derived from an EMBL/GenBank/DDBJ whole genome shotgun (WGS) entry which is preliminary data.</text>
</comment>
<protein>
    <recommendedName>
        <fullName evidence="3">3-oxoacyl-ACP synthase</fullName>
    </recommendedName>
</protein>
<proteinExistence type="predicted"/>
<accession>A0A0F3IEJ1</accession>
<reference evidence="2" key="1">
    <citation type="submission" date="2015-03" db="EMBL/GenBank/DDBJ databases">
        <title>Draft genome sequence of a novel methanotroph (Sn10-6) isolated from flooded ricefield rhizosphere in India.</title>
        <authorList>
            <person name="Pandit P.S."/>
            <person name="Pore S.D."/>
            <person name="Arora P."/>
            <person name="Kapse N.G."/>
            <person name="Dhakephalkar P.K."/>
            <person name="Rahalkar M.C."/>
        </authorList>
    </citation>
    <scope>NUCLEOTIDE SEQUENCE [LARGE SCALE GENOMIC DNA]</scope>
    <source>
        <strain evidence="2">Sn10-6</strain>
    </source>
</reference>
<dbReference type="Proteomes" id="UP000033684">
    <property type="component" value="Unassembled WGS sequence"/>
</dbReference>
<dbReference type="EMBL" id="LAJX01000361">
    <property type="protein sequence ID" value="KJV04963.1"/>
    <property type="molecule type" value="Genomic_DNA"/>
</dbReference>
<dbReference type="Pfam" id="PF14384">
    <property type="entry name" value="BrnA_antitoxin"/>
    <property type="match status" value="1"/>
</dbReference>
<reference evidence="1 2" key="2">
    <citation type="journal article" date="2016" name="Microb. Ecol.">
        <title>Genome Characteristics of a Novel Type I Methanotroph (Sn10-6) Isolated from a Flooded Indian Rice Field.</title>
        <authorList>
            <person name="Rahalkar M.C."/>
            <person name="Pandit P.S."/>
            <person name="Dhakephalkar P.K."/>
            <person name="Pore S."/>
            <person name="Arora P."/>
            <person name="Kapse N."/>
        </authorList>
    </citation>
    <scope>NUCLEOTIDE SEQUENCE [LARGE SCALE GENOMIC DNA]</scope>
    <source>
        <strain evidence="1 2">Sn10-6</strain>
    </source>
</reference>
<evidence type="ECO:0008006" key="3">
    <source>
        <dbReference type="Google" id="ProtNLM"/>
    </source>
</evidence>
<sequence>MKDAPTGKTLKTKKPATDWEALRNMNATEIRAGIDSDLDAQATDDNFWSDAEVVMPKPKQVVTIRLDADLLDWFRKENGYQTRINAILRAYMKANDHRTGHNPSP</sequence>
<organism evidence="1 2">
    <name type="scientific">Methylocucumis oryzae</name>
    <dbReference type="NCBI Taxonomy" id="1632867"/>
    <lineage>
        <taxon>Bacteria</taxon>
        <taxon>Pseudomonadati</taxon>
        <taxon>Pseudomonadota</taxon>
        <taxon>Gammaproteobacteria</taxon>
        <taxon>Methylococcales</taxon>
        <taxon>Methylococcaceae</taxon>
        <taxon>Methylocucumis</taxon>
    </lineage>
</organism>
<dbReference type="RefSeq" id="WP_045780834.1">
    <property type="nucleotide sequence ID" value="NZ_LAJX01000361.1"/>
</dbReference>
<name>A0A0F3IEJ1_9GAMM</name>
<dbReference type="AlphaFoldDB" id="A0A0F3IEJ1"/>
<gene>
    <name evidence="1" type="ORF">VZ94_21640</name>
</gene>
<dbReference type="InterPro" id="IPR025528">
    <property type="entry name" value="BrnA_antitoxin"/>
</dbReference>
<dbReference type="PATRIC" id="fig|1632867.3.peg.4084"/>